<name>A0ABM7V608_9FLAO</name>
<organism evidence="1 2">
    <name type="scientific">Flavobacterium ammoniigenes</name>
    <dbReference type="NCBI Taxonomy" id="1751095"/>
    <lineage>
        <taxon>Bacteria</taxon>
        <taxon>Pseudomonadati</taxon>
        <taxon>Bacteroidota</taxon>
        <taxon>Flavobacteriia</taxon>
        <taxon>Flavobacteriales</taxon>
        <taxon>Flavobacteriaceae</taxon>
        <taxon>Flavobacterium</taxon>
    </lineage>
</organism>
<dbReference type="Proteomes" id="UP001319867">
    <property type="component" value="Chromosome"/>
</dbReference>
<keyword evidence="2" id="KW-1185">Reference proteome</keyword>
<dbReference type="RefSeq" id="WP_229316391.1">
    <property type="nucleotide sequence ID" value="NZ_AP025184.1"/>
</dbReference>
<accession>A0ABM7V608</accession>
<evidence type="ECO:0000313" key="1">
    <source>
        <dbReference type="EMBL" id="BDB55000.1"/>
    </source>
</evidence>
<reference evidence="1 2" key="2">
    <citation type="journal article" date="2022" name="Microorganisms">
        <title>Complete Genome Sequences of Two Flavobacterium ammonificans Strains and a Flavobacterium ammoniigenes Strain of Ammonifying Bacterioplankton Isolated from Surface River Water.</title>
        <authorList>
            <person name="Suda W."/>
            <person name="Ogata Y."/>
            <person name="Shindo C."/>
            <person name="Watanabe K."/>
        </authorList>
    </citation>
    <scope>NUCLEOTIDE SEQUENCE [LARGE SCALE GENOMIC DNA]</scope>
    <source>
        <strain evidence="1 2">GENT5</strain>
    </source>
</reference>
<gene>
    <name evidence="1" type="ORF">GENT5_13050</name>
</gene>
<dbReference type="EMBL" id="AP025184">
    <property type="protein sequence ID" value="BDB55000.1"/>
    <property type="molecule type" value="Genomic_DNA"/>
</dbReference>
<sequence length="65" mass="7842">MTKVMLDYTKSILERVSFNPELFKRELQKAIKTLLPYEMEYLKKWLLRFTCKKPELKSCLVVINT</sequence>
<reference evidence="1 2" key="1">
    <citation type="journal article" date="2022" name="Int. J. Syst. Evol. Microbiol.">
        <title>Flavobacterium ammonificans sp. nov. and Flavobacterium ammoniigenes sp. nov., ammonifying bacteria isolated from surface river water.</title>
        <authorList>
            <person name="Watanabe K."/>
            <person name="Kitamura T."/>
            <person name="Ogata Y."/>
            <person name="Shindo C."/>
            <person name="Suda W."/>
        </authorList>
    </citation>
    <scope>NUCLEOTIDE SEQUENCE [LARGE SCALE GENOMIC DNA]</scope>
    <source>
        <strain evidence="1 2">GENT5</strain>
    </source>
</reference>
<proteinExistence type="predicted"/>
<evidence type="ECO:0000313" key="2">
    <source>
        <dbReference type="Proteomes" id="UP001319867"/>
    </source>
</evidence>
<protein>
    <submittedName>
        <fullName evidence="1">Uncharacterized protein</fullName>
    </submittedName>
</protein>